<dbReference type="InterPro" id="IPR055247">
    <property type="entry name" value="InsJ-like_HTH"/>
</dbReference>
<keyword evidence="4" id="KW-1185">Reference proteome</keyword>
<organism evidence="3 4">
    <name type="scientific">Lunatimonas lonarensis</name>
    <dbReference type="NCBI Taxonomy" id="1232681"/>
    <lineage>
        <taxon>Bacteria</taxon>
        <taxon>Pseudomonadati</taxon>
        <taxon>Bacteroidota</taxon>
        <taxon>Cytophagia</taxon>
        <taxon>Cytophagales</taxon>
        <taxon>Cyclobacteriaceae</taxon>
    </lineage>
</organism>
<reference evidence="3 4" key="1">
    <citation type="submission" date="2013-02" db="EMBL/GenBank/DDBJ databases">
        <title>A novel strain isolated from Lonar lake, Maharashtra, India.</title>
        <authorList>
            <person name="Singh A."/>
        </authorList>
    </citation>
    <scope>NUCLEOTIDE SEQUENCE [LARGE SCALE GENOMIC DNA]</scope>
    <source>
        <strain evidence="3 4">AK24</strain>
    </source>
</reference>
<evidence type="ECO:0000259" key="1">
    <source>
        <dbReference type="Pfam" id="PF13518"/>
    </source>
</evidence>
<accession>R7ZL54</accession>
<evidence type="ECO:0000313" key="4">
    <source>
        <dbReference type="Proteomes" id="UP000013909"/>
    </source>
</evidence>
<dbReference type="Proteomes" id="UP000013909">
    <property type="component" value="Unassembled WGS sequence"/>
</dbReference>
<proteinExistence type="predicted"/>
<evidence type="ECO:0000259" key="2">
    <source>
        <dbReference type="Pfam" id="PF13592"/>
    </source>
</evidence>
<protein>
    <submittedName>
        <fullName evidence="3">Transposase</fullName>
    </submittedName>
</protein>
<dbReference type="RefSeq" id="WP_010856847.1">
    <property type="nucleotide sequence ID" value="NZ_AQHR01000121.1"/>
</dbReference>
<dbReference type="STRING" id="1232681.ADIS_4736"/>
<dbReference type="EMBL" id="AQHR01000121">
    <property type="protein sequence ID" value="EON74802.1"/>
    <property type="molecule type" value="Genomic_DNA"/>
</dbReference>
<sequence length="175" mass="20148">MGRPVLKVKGYSSEEIKALIRRDERYTIGVRLYAVLQVSLGQPSRNLEELYQTSFKQITNWVHRFEQEGIDGLRDKPGRGRKPLLSAEQSGELLRLMLHESPTDHGYNTETWTGPILIDWIRKSYGIEYRKAQIYNIIKQLGLSYQKAKGFYPEADENAQEEFKDGLKKTPGKSG</sequence>
<evidence type="ECO:0000313" key="3">
    <source>
        <dbReference type="EMBL" id="EON74802.1"/>
    </source>
</evidence>
<dbReference type="InterPro" id="IPR047655">
    <property type="entry name" value="Transpos_IS630-like"/>
</dbReference>
<dbReference type="AlphaFoldDB" id="R7ZL54"/>
<dbReference type="Pfam" id="PF13518">
    <property type="entry name" value="HTH_28"/>
    <property type="match status" value="1"/>
</dbReference>
<name>R7ZL54_9BACT</name>
<dbReference type="SUPFAM" id="SSF46689">
    <property type="entry name" value="Homeodomain-like"/>
    <property type="match status" value="1"/>
</dbReference>
<gene>
    <name evidence="3" type="ORF">ADIS_4736</name>
</gene>
<dbReference type="NCBIfam" id="NF033545">
    <property type="entry name" value="transpos_IS630"/>
    <property type="match status" value="1"/>
</dbReference>
<comment type="caution">
    <text evidence="3">The sequence shown here is derived from an EMBL/GenBank/DDBJ whole genome shotgun (WGS) entry which is preliminary data.</text>
</comment>
<dbReference type="OrthoDB" id="1908912at2"/>
<dbReference type="Pfam" id="PF13592">
    <property type="entry name" value="HTH_33"/>
    <property type="match status" value="1"/>
</dbReference>
<dbReference type="InterPro" id="IPR025959">
    <property type="entry name" value="Winged_HTH_dom"/>
</dbReference>
<dbReference type="InterPro" id="IPR009057">
    <property type="entry name" value="Homeodomain-like_sf"/>
</dbReference>
<feature type="domain" description="Insertion element IS150 protein InsJ-like helix-turn-helix" evidence="1">
    <location>
        <begin position="47"/>
        <end position="81"/>
    </location>
</feature>
<feature type="domain" description="Winged helix-turn helix" evidence="2">
    <location>
        <begin position="110"/>
        <end position="165"/>
    </location>
</feature>